<dbReference type="EMBL" id="BARS01041337">
    <property type="protein sequence ID" value="GAG31144.1"/>
    <property type="molecule type" value="Genomic_DNA"/>
</dbReference>
<protein>
    <submittedName>
        <fullName evidence="1">Uncharacterized protein</fullName>
    </submittedName>
</protein>
<gene>
    <name evidence="1" type="ORF">S01H1_62889</name>
</gene>
<dbReference type="AlphaFoldDB" id="X0WJK6"/>
<evidence type="ECO:0000313" key="1">
    <source>
        <dbReference type="EMBL" id="GAG31144.1"/>
    </source>
</evidence>
<comment type="caution">
    <text evidence="1">The sequence shown here is derived from an EMBL/GenBank/DDBJ whole genome shotgun (WGS) entry which is preliminary data.</text>
</comment>
<organism evidence="1">
    <name type="scientific">marine sediment metagenome</name>
    <dbReference type="NCBI Taxonomy" id="412755"/>
    <lineage>
        <taxon>unclassified sequences</taxon>
        <taxon>metagenomes</taxon>
        <taxon>ecological metagenomes</taxon>
    </lineage>
</organism>
<name>X0WJK6_9ZZZZ</name>
<reference evidence="1" key="1">
    <citation type="journal article" date="2014" name="Front. Microbiol.">
        <title>High frequency of phylogenetically diverse reductive dehalogenase-homologous genes in deep subseafloor sedimentary metagenomes.</title>
        <authorList>
            <person name="Kawai M."/>
            <person name="Futagami T."/>
            <person name="Toyoda A."/>
            <person name="Takaki Y."/>
            <person name="Nishi S."/>
            <person name="Hori S."/>
            <person name="Arai W."/>
            <person name="Tsubouchi T."/>
            <person name="Morono Y."/>
            <person name="Uchiyama I."/>
            <person name="Ito T."/>
            <person name="Fujiyama A."/>
            <person name="Inagaki F."/>
            <person name="Takami H."/>
        </authorList>
    </citation>
    <scope>NUCLEOTIDE SEQUENCE</scope>
    <source>
        <strain evidence="1">Expedition CK06-06</strain>
    </source>
</reference>
<proteinExistence type="predicted"/>
<feature type="non-terminal residue" evidence="1">
    <location>
        <position position="1"/>
    </location>
</feature>
<accession>X0WJK6</accession>
<sequence>RPEFALGGVLGGLMIGYDIKGGRTHFHLQGVDYECEFRKNANGQLEFLVDALRGEGGLSMDLDCLRETGVKDSNYIARRKFDANGKRVYGKCRVKRVPENPDEINDNQLYHDTFKYMVREIVRVVRKKSDSE</sequence>